<organism evidence="6">
    <name type="scientific">Tomato yellow leaf curl Kanchanaburi virus</name>
    <dbReference type="NCBI Taxonomy" id="266799"/>
    <lineage>
        <taxon>Viruses</taxon>
        <taxon>Monodnaviria</taxon>
        <taxon>Shotokuvirae</taxon>
        <taxon>Cressdnaviricota</taxon>
        <taxon>Repensiviricetes</taxon>
        <taxon>Geplafuvirales</taxon>
        <taxon>Geminiviridae</taxon>
        <taxon>Begomovirus</taxon>
        <taxon>Begomovirus solanumflavuskanchanaburiense</taxon>
    </lineage>
</organism>
<gene>
    <name evidence="6" type="primary">AC3</name>
</gene>
<comment type="similarity">
    <text evidence="1 5">Belongs to the geminiviridae replication enhancer protein family.</text>
</comment>
<protein>
    <recommendedName>
        <fullName evidence="5">Replication enhancer</fullName>
        <shortName evidence="5">REn</shortName>
    </recommendedName>
</protein>
<dbReference type="InterPro" id="IPR000657">
    <property type="entry name" value="Gemini_AL3"/>
</dbReference>
<evidence type="ECO:0000256" key="4">
    <source>
        <dbReference type="ARBA" id="ARBA00025955"/>
    </source>
</evidence>
<dbReference type="EMBL" id="KU569592">
    <property type="protein sequence ID" value="ANW06366.1"/>
    <property type="molecule type" value="Genomic_DNA"/>
</dbReference>
<comment type="function">
    <text evidence="3">Increases viral DNA accumulation. Enhances infectivity and symptom expression.</text>
</comment>
<evidence type="ECO:0000256" key="2">
    <source>
        <dbReference type="ARBA" id="ARBA00022581"/>
    </source>
</evidence>
<proteinExistence type="inferred from homology"/>
<comment type="subunit">
    <text evidence="4 5">Homooligomer. Interacts with the replication-associated protein (REP). Interacts with host proliferating cell nuclear antigen (PCNA). Interacts with host retinoblastoma-related protein 1 (RBR1), and may thereby deregulate the host cell cycle. Oligomerization and interaction with PCNA are necessary for optimal replication enhancement.</text>
</comment>
<reference evidence="6" key="1">
    <citation type="submission" date="2016-01" db="EMBL/GenBank/DDBJ databases">
        <title>Genetic diversity of begomoviruses associated with newly emerging eggplant yellow mosaic disease in Southeast Asia.</title>
        <authorList>
            <person name="Tsai W.S."/>
            <person name="Lenyon L."/>
        </authorList>
    </citation>
    <scope>NUCLEOTIDE SEQUENCE</scope>
    <source>
        <strain evidence="6">TH12E1</strain>
    </source>
</reference>
<keyword evidence="2 5" id="KW-0945">Host-virus interaction</keyword>
<evidence type="ECO:0000256" key="1">
    <source>
        <dbReference type="ARBA" id="ARBA00009424"/>
    </source>
</evidence>
<evidence type="ECO:0000313" key="6">
    <source>
        <dbReference type="EMBL" id="ANW06366.1"/>
    </source>
</evidence>
<dbReference type="GO" id="GO:0016032">
    <property type="term" value="P:viral process"/>
    <property type="evidence" value="ECO:0007669"/>
    <property type="project" value="InterPro"/>
</dbReference>
<name>A0A1B1UU61_9GEMI</name>
<evidence type="ECO:0000256" key="3">
    <source>
        <dbReference type="ARBA" id="ARBA00025603"/>
    </source>
</evidence>
<dbReference type="Pfam" id="PF01407">
    <property type="entry name" value="Gemini_AL3"/>
    <property type="match status" value="1"/>
</dbReference>
<accession>A0A1B1UU61</accession>
<evidence type="ECO:0000256" key="5">
    <source>
        <dbReference type="RuleBase" id="RU363029"/>
    </source>
</evidence>
<sequence>MDLRTGETITAAQAQNGVYIWEVPNPLYFKVLKHNSKPFNDSNDYLEIQIQFNHNIRKALGIHKCFLIFRIWTPLQPQTWHFLRVFKNQCMKYLNNLGIVSINNVIRAADYVLWDVLEDTSYVDQCHIIKFNIYYLVTLS</sequence>
<dbReference type="PRINTS" id="PR00231">
    <property type="entry name" value="GEMCOATAL3"/>
</dbReference>